<reference evidence="3 4" key="1">
    <citation type="journal article" date="2020" name="Nat. Food">
        <title>A phased Vanilla planifolia genome enables genetic improvement of flavour and production.</title>
        <authorList>
            <person name="Hasing T."/>
            <person name="Tang H."/>
            <person name="Brym M."/>
            <person name="Khazi F."/>
            <person name="Huang T."/>
            <person name="Chambers A.H."/>
        </authorList>
    </citation>
    <scope>NUCLEOTIDE SEQUENCE [LARGE SCALE GENOMIC DNA]</scope>
    <source>
        <tissue evidence="3">Leaf</tissue>
    </source>
</reference>
<keyword evidence="1" id="KW-0175">Coiled coil</keyword>
<dbReference type="PANTHER" id="PTHR23159">
    <property type="entry name" value="CENTROSOMAL PROTEIN 2"/>
    <property type="match status" value="1"/>
</dbReference>
<feature type="coiled-coil region" evidence="1">
    <location>
        <begin position="176"/>
        <end position="315"/>
    </location>
</feature>
<gene>
    <name evidence="3" type="ORF">HPP92_019621</name>
</gene>
<protein>
    <submittedName>
        <fullName evidence="3">Uncharacterized protein</fullName>
    </submittedName>
</protein>
<dbReference type="OrthoDB" id="10255522at2759"/>
<feature type="coiled-coil region" evidence="1">
    <location>
        <begin position="432"/>
        <end position="596"/>
    </location>
</feature>
<accession>A0A835UKX6</accession>
<name>A0A835UKX6_VANPL</name>
<feature type="transmembrane region" description="Helical" evidence="2">
    <location>
        <begin position="149"/>
        <end position="171"/>
    </location>
</feature>
<keyword evidence="2" id="KW-0812">Transmembrane</keyword>
<keyword evidence="2" id="KW-0472">Membrane</keyword>
<dbReference type="Proteomes" id="UP000639772">
    <property type="component" value="Chromosome 10"/>
</dbReference>
<keyword evidence="2" id="KW-1133">Transmembrane helix</keyword>
<evidence type="ECO:0000313" key="3">
    <source>
        <dbReference type="EMBL" id="KAG0465457.1"/>
    </source>
</evidence>
<dbReference type="PANTHER" id="PTHR23159:SF31">
    <property type="entry name" value="CENTROSOME-ASSOCIATED PROTEIN CEP250 ISOFORM X1"/>
    <property type="match status" value="1"/>
</dbReference>
<feature type="coiled-coil region" evidence="1">
    <location>
        <begin position="625"/>
        <end position="673"/>
    </location>
</feature>
<dbReference type="AlphaFoldDB" id="A0A835UKX6"/>
<dbReference type="EMBL" id="JADCNM010000010">
    <property type="protein sequence ID" value="KAG0465457.1"/>
    <property type="molecule type" value="Genomic_DNA"/>
</dbReference>
<sequence>MVSSLFMQSALCQILPSTSCCSPLLLPSHRKVARKKRASVVDALENGGRTAEESGPFQRRVFLLLGFSFLPFLPLREASAKKRMAEKVKNSILEPQDYALTELVRGASVTRASEPHILAEESKMKEQETSVQGPELSEQEAIQTASKNAFSAFPFGIGIIVSGVVATLFAASHKEKKALESTIDSMKAQLSDKDTEAAFLRESFGTRLLQQQEEQDEQLRRLNEEEVSLSRQLTSTKDALAALDQQLQVERRLVEELKARRDQLEHSMRKAREEEKILEADCNEKEDRINAGAKLAAANSTIEQLKNTIFDARKELDTKSSVINDLHSKVKSITEEKDVSNSKLYNLVKEYNDLISSTEKRDAFNSELLSKKDEQLHRLKEDLKLALSEIKSKQTMISELAKERDDVIASMEEEQNYTREAKNELQTNQELLATAMTERSEMSKELEEARTAYKEALTKISKMQDEYEQARLLLNSDLEEAQATSKVLSDELESAKEIIRLTENELNSASDVLKAVIEERESSRKEFEDAYKLVETMSIDLKKESKRVGNLSEELEVLRKQVMQDLEARKTLEVDLDNATRSLDEMNESNMLLSKELDYITSSSASLEAEKEMLYESLAEQKYIAKEAQENIEDAYNLITRLGSEKENLERRFNRLVEELAAAKGEILRLRRLISAVKSFLFKYAVATSTTLVRPKWYDPTHLEEHLMLFYDLCFAQIEVDNRSTALTEHGGRSRALSSYNVKVIYFDNPMYRYVLITYQTMRDTRNESVLYFQRRATLMASLTFFSSLSHALPISFRPKVLPLRQSCHILPFVSFPKHHVKTIAKYSSQDQDEQKKALLPSPWSQMKRVFVLRRVLMEWQTRDRRLRRHSKR</sequence>
<proteinExistence type="predicted"/>
<evidence type="ECO:0000256" key="1">
    <source>
        <dbReference type="SAM" id="Coils"/>
    </source>
</evidence>
<organism evidence="3 4">
    <name type="scientific">Vanilla planifolia</name>
    <name type="common">Vanilla</name>
    <dbReference type="NCBI Taxonomy" id="51239"/>
    <lineage>
        <taxon>Eukaryota</taxon>
        <taxon>Viridiplantae</taxon>
        <taxon>Streptophyta</taxon>
        <taxon>Embryophyta</taxon>
        <taxon>Tracheophyta</taxon>
        <taxon>Spermatophyta</taxon>
        <taxon>Magnoliopsida</taxon>
        <taxon>Liliopsida</taxon>
        <taxon>Asparagales</taxon>
        <taxon>Orchidaceae</taxon>
        <taxon>Vanilloideae</taxon>
        <taxon>Vanilleae</taxon>
        <taxon>Vanilla</taxon>
    </lineage>
</organism>
<evidence type="ECO:0000313" key="4">
    <source>
        <dbReference type="Proteomes" id="UP000639772"/>
    </source>
</evidence>
<evidence type="ECO:0000256" key="2">
    <source>
        <dbReference type="SAM" id="Phobius"/>
    </source>
</evidence>
<comment type="caution">
    <text evidence="3">The sequence shown here is derived from an EMBL/GenBank/DDBJ whole genome shotgun (WGS) entry which is preliminary data.</text>
</comment>